<evidence type="ECO:0000256" key="1">
    <source>
        <dbReference type="SAM" id="Phobius"/>
    </source>
</evidence>
<protein>
    <recommendedName>
        <fullName evidence="4">DUF4386 family protein</fullName>
    </recommendedName>
</protein>
<reference evidence="2 3" key="1">
    <citation type="submission" date="2020-06" db="EMBL/GenBank/DDBJ databases">
        <title>Altererythrobacter lutimaris sp. nov., a marine bacterium isolated from a tidal flat.</title>
        <authorList>
            <person name="Kim D."/>
            <person name="Yoo Y."/>
            <person name="Kim J.-J."/>
        </authorList>
    </citation>
    <scope>NUCLEOTIDE SEQUENCE [LARGE SCALE GENOMIC DNA]</scope>
    <source>
        <strain evidence="2 3">JGD-16</strain>
    </source>
</reference>
<feature type="transmembrane region" description="Helical" evidence="1">
    <location>
        <begin position="138"/>
        <end position="156"/>
    </location>
</feature>
<keyword evidence="1" id="KW-1133">Transmembrane helix</keyword>
<feature type="transmembrane region" description="Helical" evidence="1">
    <location>
        <begin position="192"/>
        <end position="213"/>
    </location>
</feature>
<organism evidence="2 3">
    <name type="scientific">Altererythrobacter lutimaris</name>
    <dbReference type="NCBI Taxonomy" id="2743979"/>
    <lineage>
        <taxon>Bacteria</taxon>
        <taxon>Pseudomonadati</taxon>
        <taxon>Pseudomonadota</taxon>
        <taxon>Alphaproteobacteria</taxon>
        <taxon>Sphingomonadales</taxon>
        <taxon>Erythrobacteraceae</taxon>
        <taxon>Altererythrobacter</taxon>
    </lineage>
</organism>
<gene>
    <name evidence="2" type="ORF">HUO12_11470</name>
</gene>
<evidence type="ECO:0008006" key="4">
    <source>
        <dbReference type="Google" id="ProtNLM"/>
    </source>
</evidence>
<accession>A0A850HCP9</accession>
<dbReference type="Proteomes" id="UP000546031">
    <property type="component" value="Unassembled WGS sequence"/>
</dbReference>
<dbReference type="AlphaFoldDB" id="A0A850HCP9"/>
<feature type="transmembrane region" description="Helical" evidence="1">
    <location>
        <begin position="20"/>
        <end position="39"/>
    </location>
</feature>
<dbReference type="EMBL" id="JABWTA010000001">
    <property type="protein sequence ID" value="NVE95519.1"/>
    <property type="molecule type" value="Genomic_DNA"/>
</dbReference>
<feature type="transmembrane region" description="Helical" evidence="1">
    <location>
        <begin position="84"/>
        <end position="106"/>
    </location>
</feature>
<evidence type="ECO:0000313" key="3">
    <source>
        <dbReference type="Proteomes" id="UP000546031"/>
    </source>
</evidence>
<keyword evidence="1" id="KW-0472">Membrane</keyword>
<dbReference type="RefSeq" id="WP_176273731.1">
    <property type="nucleotide sequence ID" value="NZ_JABWTA010000001.1"/>
</dbReference>
<feature type="transmembrane region" description="Helical" evidence="1">
    <location>
        <begin position="168"/>
        <end position="186"/>
    </location>
</feature>
<proteinExistence type="predicted"/>
<evidence type="ECO:0000313" key="2">
    <source>
        <dbReference type="EMBL" id="NVE95519.1"/>
    </source>
</evidence>
<keyword evidence="3" id="KW-1185">Reference proteome</keyword>
<comment type="caution">
    <text evidence="2">The sequence shown here is derived from an EMBL/GenBank/DDBJ whole genome shotgun (WGS) entry which is preliminary data.</text>
</comment>
<feature type="transmembrane region" description="Helical" evidence="1">
    <location>
        <begin position="51"/>
        <end position="72"/>
    </location>
</feature>
<keyword evidence="1" id="KW-0812">Transmembrane</keyword>
<sequence length="227" mass="24564">MIAMRSDESSGSSLGRWAALGVFVTGVLYVTALGGGFASLDSAQDPIGDPWFTILELLILTELPLLVMLFSALHMRTPVPLRPYSLAALIFICTLTTISASVHFSILTLSRTELFQQDDISRALFAFEWPSVAYALDILAWDGLFPLALFCIAATFSPTGREKIVRRLVLVSAWLSLAGLAGVVFADMQLRNIGILGYGMIWPLAALAMVGLFKTETRAVSSEDALS</sequence>
<name>A0A850HCP9_9SPHN</name>